<dbReference type="RefSeq" id="WP_138673901.1">
    <property type="nucleotide sequence ID" value="NZ_VCKY01000373.1"/>
</dbReference>
<keyword evidence="3" id="KW-1185">Reference proteome</keyword>
<dbReference type="EMBL" id="VCKY01000373">
    <property type="protein sequence ID" value="TMR07589.1"/>
    <property type="molecule type" value="Genomic_DNA"/>
</dbReference>
<dbReference type="AlphaFoldDB" id="A0A5S4EVH5"/>
<protein>
    <submittedName>
        <fullName evidence="2">Uncharacterized protein</fullName>
    </submittedName>
</protein>
<organism evidence="2 3">
    <name type="scientific">Nonomuraea turkmeniaca</name>
    <dbReference type="NCBI Taxonomy" id="103838"/>
    <lineage>
        <taxon>Bacteria</taxon>
        <taxon>Bacillati</taxon>
        <taxon>Actinomycetota</taxon>
        <taxon>Actinomycetes</taxon>
        <taxon>Streptosporangiales</taxon>
        <taxon>Streptosporangiaceae</taxon>
        <taxon>Nonomuraea</taxon>
    </lineage>
</organism>
<feature type="region of interest" description="Disordered" evidence="1">
    <location>
        <begin position="57"/>
        <end position="90"/>
    </location>
</feature>
<evidence type="ECO:0000313" key="2">
    <source>
        <dbReference type="EMBL" id="TMR07589.1"/>
    </source>
</evidence>
<comment type="caution">
    <text evidence="2">The sequence shown here is derived from an EMBL/GenBank/DDBJ whole genome shotgun (WGS) entry which is preliminary data.</text>
</comment>
<proteinExistence type="predicted"/>
<accession>A0A5S4EVH5</accession>
<reference evidence="2 3" key="1">
    <citation type="submission" date="2019-05" db="EMBL/GenBank/DDBJ databases">
        <title>Draft genome sequence of Nonomuraea turkmeniaca DSM 43926.</title>
        <authorList>
            <person name="Saricaoglu S."/>
            <person name="Isik K."/>
        </authorList>
    </citation>
    <scope>NUCLEOTIDE SEQUENCE [LARGE SCALE GENOMIC DNA]</scope>
    <source>
        <strain evidence="2 3">DSM 43926</strain>
    </source>
</reference>
<evidence type="ECO:0000313" key="3">
    <source>
        <dbReference type="Proteomes" id="UP000309128"/>
    </source>
</evidence>
<sequence>MSAWAVPPGRTVDITADRRFKIAEKALAFLRLLVDLGYIGLHPDVIIGYRRRRGEKTLPEGRKAANRFPGRPALHRRTRQRPAQMLAGTDLRLPWTTRSTHHGRRLYRPCST</sequence>
<dbReference type="OrthoDB" id="3255673at2"/>
<evidence type="ECO:0000256" key="1">
    <source>
        <dbReference type="SAM" id="MobiDB-lite"/>
    </source>
</evidence>
<name>A0A5S4EVH5_9ACTN</name>
<dbReference type="Proteomes" id="UP000309128">
    <property type="component" value="Unassembled WGS sequence"/>
</dbReference>
<gene>
    <name evidence="2" type="ORF">ETD86_51425</name>
</gene>